<evidence type="ECO:0000313" key="3">
    <source>
        <dbReference type="Proteomes" id="UP000479114"/>
    </source>
</evidence>
<keyword evidence="1" id="KW-0812">Transmembrane</keyword>
<dbReference type="KEGG" id="prz:GZH47_17495"/>
<name>A0A6C0P2D9_9BACL</name>
<dbReference type="Proteomes" id="UP000479114">
    <property type="component" value="Chromosome"/>
</dbReference>
<keyword evidence="3" id="KW-1185">Reference proteome</keyword>
<evidence type="ECO:0000256" key="1">
    <source>
        <dbReference type="SAM" id="Phobius"/>
    </source>
</evidence>
<dbReference type="RefSeq" id="WP_162642103.1">
    <property type="nucleotide sequence ID" value="NZ_CP048286.1"/>
</dbReference>
<sequence>MKSDLHRYELDYSDRKENKIASGLIAVAWTIAICGVLGALYMLMRNAYSAFWTTLIVSLVVCAFLRGMAEIIRLLQAILAKLKV</sequence>
<feature type="transmembrane region" description="Helical" evidence="1">
    <location>
        <begin position="20"/>
        <end position="44"/>
    </location>
</feature>
<proteinExistence type="predicted"/>
<gene>
    <name evidence="2" type="ORF">GZH47_17495</name>
</gene>
<evidence type="ECO:0000313" key="2">
    <source>
        <dbReference type="EMBL" id="QHW32426.1"/>
    </source>
</evidence>
<keyword evidence="1" id="KW-0472">Membrane</keyword>
<dbReference type="EMBL" id="CP048286">
    <property type="protein sequence ID" value="QHW32426.1"/>
    <property type="molecule type" value="Genomic_DNA"/>
</dbReference>
<accession>A0A6C0P2D9</accession>
<reference evidence="2 3" key="1">
    <citation type="submission" date="2020-02" db="EMBL/GenBank/DDBJ databases">
        <title>Paenibacillus sp. nov., isolated from rhizosphere soil of tomato.</title>
        <authorList>
            <person name="Weon H.-Y."/>
            <person name="Lee S.A."/>
        </authorList>
    </citation>
    <scope>NUCLEOTIDE SEQUENCE [LARGE SCALE GENOMIC DNA]</scope>
    <source>
        <strain evidence="2 3">14171R-81</strain>
    </source>
</reference>
<feature type="transmembrane region" description="Helical" evidence="1">
    <location>
        <begin position="50"/>
        <end position="69"/>
    </location>
</feature>
<evidence type="ECO:0008006" key="4">
    <source>
        <dbReference type="Google" id="ProtNLM"/>
    </source>
</evidence>
<dbReference type="AlphaFoldDB" id="A0A6C0P2D9"/>
<organism evidence="2 3">
    <name type="scientific">Paenibacillus rhizovicinus</name>
    <dbReference type="NCBI Taxonomy" id="2704463"/>
    <lineage>
        <taxon>Bacteria</taxon>
        <taxon>Bacillati</taxon>
        <taxon>Bacillota</taxon>
        <taxon>Bacilli</taxon>
        <taxon>Bacillales</taxon>
        <taxon>Paenibacillaceae</taxon>
        <taxon>Paenibacillus</taxon>
    </lineage>
</organism>
<keyword evidence="1" id="KW-1133">Transmembrane helix</keyword>
<protein>
    <recommendedName>
        <fullName evidence="4">DUF4282 domain-containing protein</fullName>
    </recommendedName>
</protein>